<dbReference type="Proteomes" id="UP001354989">
    <property type="component" value="Chromosome"/>
</dbReference>
<keyword evidence="2" id="KW-0732">Signal</keyword>
<accession>A0ABM7VGH5</accession>
<organism evidence="3 4">
    <name type="scientific">Persicobacter psychrovividus</name>
    <dbReference type="NCBI Taxonomy" id="387638"/>
    <lineage>
        <taxon>Bacteria</taxon>
        <taxon>Pseudomonadati</taxon>
        <taxon>Bacteroidota</taxon>
        <taxon>Cytophagia</taxon>
        <taxon>Cytophagales</taxon>
        <taxon>Persicobacteraceae</taxon>
        <taxon>Persicobacter</taxon>
    </lineage>
</organism>
<evidence type="ECO:0008006" key="5">
    <source>
        <dbReference type="Google" id="ProtNLM"/>
    </source>
</evidence>
<evidence type="ECO:0000256" key="1">
    <source>
        <dbReference type="SAM" id="Phobius"/>
    </source>
</evidence>
<dbReference type="RefSeq" id="WP_332922425.1">
    <property type="nucleotide sequence ID" value="NZ_AP025292.1"/>
</dbReference>
<proteinExistence type="predicted"/>
<reference evidence="3 4" key="1">
    <citation type="submission" date="2021-12" db="EMBL/GenBank/DDBJ databases">
        <title>Genome sequencing of bacteria with rrn-lacking chromosome and rrn-plasmid.</title>
        <authorList>
            <person name="Anda M."/>
            <person name="Iwasaki W."/>
        </authorList>
    </citation>
    <scope>NUCLEOTIDE SEQUENCE [LARGE SCALE GENOMIC DNA]</scope>
    <source>
        <strain evidence="3 4">NBRC 101262</strain>
    </source>
</reference>
<protein>
    <recommendedName>
        <fullName evidence="5">CcmD family protein</fullName>
    </recommendedName>
</protein>
<keyword evidence="1" id="KW-0812">Transmembrane</keyword>
<evidence type="ECO:0000313" key="3">
    <source>
        <dbReference type="EMBL" id="BDD00024.1"/>
    </source>
</evidence>
<keyword evidence="1" id="KW-1133">Transmembrane helix</keyword>
<dbReference type="EMBL" id="AP025292">
    <property type="protein sequence ID" value="BDD00024.1"/>
    <property type="molecule type" value="Genomic_DNA"/>
</dbReference>
<feature type="chain" id="PRO_5045391237" description="CcmD family protein" evidence="2">
    <location>
        <begin position="20"/>
        <end position="82"/>
    </location>
</feature>
<keyword evidence="4" id="KW-1185">Reference proteome</keyword>
<evidence type="ECO:0000313" key="4">
    <source>
        <dbReference type="Proteomes" id="UP001354989"/>
    </source>
</evidence>
<dbReference type="Pfam" id="PF20077">
    <property type="entry name" value="CcmD_alt"/>
    <property type="match status" value="1"/>
</dbReference>
<name>A0ABM7VGH5_9BACT</name>
<gene>
    <name evidence="3" type="ORF">PEPS_23040</name>
</gene>
<feature type="transmembrane region" description="Helical" evidence="1">
    <location>
        <begin position="47"/>
        <end position="66"/>
    </location>
</feature>
<keyword evidence="1" id="KW-0472">Membrane</keyword>
<sequence length="82" mass="9165">MKKIFLTLLAAGTFSSTFAQDKIPVEQKDYENTQVQMADNFRGEGKIYVVVAVALTVLGGFAGYAFRIDKQLSRLESEIEKQ</sequence>
<feature type="signal peptide" evidence="2">
    <location>
        <begin position="1"/>
        <end position="19"/>
    </location>
</feature>
<evidence type="ECO:0000256" key="2">
    <source>
        <dbReference type="SAM" id="SignalP"/>
    </source>
</evidence>